<evidence type="ECO:0000313" key="2">
    <source>
        <dbReference type="Proteomes" id="UP000243459"/>
    </source>
</evidence>
<organism evidence="1 2">
    <name type="scientific">Asparagus officinalis</name>
    <name type="common">Garden asparagus</name>
    <dbReference type="NCBI Taxonomy" id="4686"/>
    <lineage>
        <taxon>Eukaryota</taxon>
        <taxon>Viridiplantae</taxon>
        <taxon>Streptophyta</taxon>
        <taxon>Embryophyta</taxon>
        <taxon>Tracheophyta</taxon>
        <taxon>Spermatophyta</taxon>
        <taxon>Magnoliopsida</taxon>
        <taxon>Liliopsida</taxon>
        <taxon>Asparagales</taxon>
        <taxon>Asparagaceae</taxon>
        <taxon>Asparagoideae</taxon>
        <taxon>Asparagus</taxon>
    </lineage>
</organism>
<keyword evidence="2" id="KW-1185">Reference proteome</keyword>
<protein>
    <submittedName>
        <fullName evidence="1">Uncharacterized protein</fullName>
    </submittedName>
</protein>
<dbReference type="Gramene" id="ONK74876">
    <property type="protein sequence ID" value="ONK74876"/>
    <property type="gene ID" value="A4U43_C03F11030"/>
</dbReference>
<dbReference type="EMBL" id="CM007383">
    <property type="protein sequence ID" value="ONK74876.1"/>
    <property type="molecule type" value="Genomic_DNA"/>
</dbReference>
<dbReference type="Proteomes" id="UP000243459">
    <property type="component" value="Chromosome 3"/>
</dbReference>
<evidence type="ECO:0000313" key="1">
    <source>
        <dbReference type="EMBL" id="ONK74876.1"/>
    </source>
</evidence>
<reference evidence="2" key="1">
    <citation type="journal article" date="2017" name="Nat. Commun.">
        <title>The asparagus genome sheds light on the origin and evolution of a young Y chromosome.</title>
        <authorList>
            <person name="Harkess A."/>
            <person name="Zhou J."/>
            <person name="Xu C."/>
            <person name="Bowers J.E."/>
            <person name="Van der Hulst R."/>
            <person name="Ayyampalayam S."/>
            <person name="Mercati F."/>
            <person name="Riccardi P."/>
            <person name="McKain M.R."/>
            <person name="Kakrana A."/>
            <person name="Tang H."/>
            <person name="Ray J."/>
            <person name="Groenendijk J."/>
            <person name="Arikit S."/>
            <person name="Mathioni S.M."/>
            <person name="Nakano M."/>
            <person name="Shan H."/>
            <person name="Telgmann-Rauber A."/>
            <person name="Kanno A."/>
            <person name="Yue Z."/>
            <person name="Chen H."/>
            <person name="Li W."/>
            <person name="Chen Y."/>
            <person name="Xu X."/>
            <person name="Zhang Y."/>
            <person name="Luo S."/>
            <person name="Chen H."/>
            <person name="Gao J."/>
            <person name="Mao Z."/>
            <person name="Pires J.C."/>
            <person name="Luo M."/>
            <person name="Kudrna D."/>
            <person name="Wing R.A."/>
            <person name="Meyers B.C."/>
            <person name="Yi K."/>
            <person name="Kong H."/>
            <person name="Lavrijsen P."/>
            <person name="Sunseri F."/>
            <person name="Falavigna A."/>
            <person name="Ye Y."/>
            <person name="Leebens-Mack J.H."/>
            <person name="Chen G."/>
        </authorList>
    </citation>
    <scope>NUCLEOTIDE SEQUENCE [LARGE SCALE GENOMIC DNA]</scope>
    <source>
        <strain evidence="2">cv. DH0086</strain>
    </source>
</reference>
<gene>
    <name evidence="1" type="ORF">A4U43_C03F11030</name>
</gene>
<sequence length="107" mass="11333">MAAQAVCRALEALQAVEAVWVMNSASGGAGQRRWRGLREASDLKHGCRERSLAGGGLFDGCTGEVADREIGIFVQFSLFVLDLVIDGFCVGKGQAQGEVEVDFEAIG</sequence>
<dbReference type="AlphaFoldDB" id="A0A5P1F908"/>
<proteinExistence type="predicted"/>
<accession>A0A5P1F908</accession>
<name>A0A5P1F908_ASPOF</name>